<evidence type="ECO:0000256" key="2">
    <source>
        <dbReference type="ARBA" id="ARBA00023125"/>
    </source>
</evidence>
<keyword evidence="2 4" id="KW-0238">DNA-binding</keyword>
<sequence length="178" mass="19507">MTTSRDDRDRERRRAIIDAALACFLQFGYAKTSLEDIARRANLSRPLLYQKFPNKDAILAAVHESVFAALYPRVDEALAGRGGKRAKLAQVCELAVLGPWKLLEGAPMAKEFHAACATLAPAVAEKHARKLLSVVQQILGDRLAAEVFLLAVDGLTSDTPSLVVLRKRLGALVDRFAR</sequence>
<dbReference type="PANTHER" id="PTHR30055">
    <property type="entry name" value="HTH-TYPE TRANSCRIPTIONAL REGULATOR RUTR"/>
    <property type="match status" value="1"/>
</dbReference>
<dbReference type="PANTHER" id="PTHR30055:SF234">
    <property type="entry name" value="HTH-TYPE TRANSCRIPTIONAL REGULATOR BETI"/>
    <property type="match status" value="1"/>
</dbReference>
<keyword evidence="3" id="KW-0804">Transcription</keyword>
<dbReference type="Gene3D" id="1.10.357.10">
    <property type="entry name" value="Tetracycline Repressor, domain 2"/>
    <property type="match status" value="1"/>
</dbReference>
<dbReference type="Proteomes" id="UP001164459">
    <property type="component" value="Chromosome"/>
</dbReference>
<organism evidence="6 7">
    <name type="scientific">Nannocystis punicea</name>
    <dbReference type="NCBI Taxonomy" id="2995304"/>
    <lineage>
        <taxon>Bacteria</taxon>
        <taxon>Pseudomonadati</taxon>
        <taxon>Myxococcota</taxon>
        <taxon>Polyangia</taxon>
        <taxon>Nannocystales</taxon>
        <taxon>Nannocystaceae</taxon>
        <taxon>Nannocystis</taxon>
    </lineage>
</organism>
<evidence type="ECO:0000256" key="3">
    <source>
        <dbReference type="ARBA" id="ARBA00023163"/>
    </source>
</evidence>
<dbReference type="InterPro" id="IPR001647">
    <property type="entry name" value="HTH_TetR"/>
</dbReference>
<evidence type="ECO:0000313" key="6">
    <source>
        <dbReference type="EMBL" id="WAS92951.1"/>
    </source>
</evidence>
<dbReference type="PRINTS" id="PR00455">
    <property type="entry name" value="HTHTETR"/>
</dbReference>
<evidence type="ECO:0000256" key="4">
    <source>
        <dbReference type="PROSITE-ProRule" id="PRU00335"/>
    </source>
</evidence>
<dbReference type="RefSeq" id="WP_269035306.1">
    <property type="nucleotide sequence ID" value="NZ_CP114040.1"/>
</dbReference>
<evidence type="ECO:0000256" key="1">
    <source>
        <dbReference type="ARBA" id="ARBA00023015"/>
    </source>
</evidence>
<reference evidence="6" key="1">
    <citation type="submission" date="2022-11" db="EMBL/GenBank/DDBJ databases">
        <title>Minimal conservation of predation-associated metabolite biosynthetic gene clusters underscores biosynthetic potential of Myxococcota including descriptions for ten novel species: Archangium lansinium sp. nov., Myxococcus landrumus sp. nov., Nannocystis bai.</title>
        <authorList>
            <person name="Ahearne A."/>
            <person name="Stevens C."/>
            <person name="Dowd S."/>
        </authorList>
    </citation>
    <scope>NUCLEOTIDE SEQUENCE</scope>
    <source>
        <strain evidence="6">Fl3</strain>
    </source>
</reference>
<gene>
    <name evidence="6" type="ORF">O0S08_42830</name>
</gene>
<dbReference type="PROSITE" id="PS50977">
    <property type="entry name" value="HTH_TETR_2"/>
    <property type="match status" value="1"/>
</dbReference>
<feature type="DNA-binding region" description="H-T-H motif" evidence="4">
    <location>
        <begin position="33"/>
        <end position="52"/>
    </location>
</feature>
<name>A0ABY7H122_9BACT</name>
<evidence type="ECO:0000313" key="7">
    <source>
        <dbReference type="Proteomes" id="UP001164459"/>
    </source>
</evidence>
<evidence type="ECO:0000259" key="5">
    <source>
        <dbReference type="PROSITE" id="PS50977"/>
    </source>
</evidence>
<dbReference type="Pfam" id="PF00440">
    <property type="entry name" value="TetR_N"/>
    <property type="match status" value="1"/>
</dbReference>
<protein>
    <submittedName>
        <fullName evidence="6">Helix-turn-helix domain containing protein</fullName>
    </submittedName>
</protein>
<proteinExistence type="predicted"/>
<keyword evidence="7" id="KW-1185">Reference proteome</keyword>
<dbReference type="EMBL" id="CP114040">
    <property type="protein sequence ID" value="WAS92951.1"/>
    <property type="molecule type" value="Genomic_DNA"/>
</dbReference>
<dbReference type="SUPFAM" id="SSF46689">
    <property type="entry name" value="Homeodomain-like"/>
    <property type="match status" value="1"/>
</dbReference>
<dbReference type="InterPro" id="IPR050109">
    <property type="entry name" value="HTH-type_TetR-like_transc_reg"/>
</dbReference>
<keyword evidence="1" id="KW-0805">Transcription regulation</keyword>
<accession>A0ABY7H122</accession>
<feature type="domain" description="HTH tetR-type" evidence="5">
    <location>
        <begin position="10"/>
        <end position="70"/>
    </location>
</feature>
<dbReference type="InterPro" id="IPR009057">
    <property type="entry name" value="Homeodomain-like_sf"/>
</dbReference>